<accession>A0A4T9T8Y4</accession>
<protein>
    <recommendedName>
        <fullName evidence="5">Arginine deiminase</fullName>
    </recommendedName>
</protein>
<comment type="similarity">
    <text evidence="1">Belongs to the arginine deiminase family.</text>
</comment>
<keyword evidence="4" id="KW-1185">Reference proteome</keyword>
<evidence type="ECO:0000256" key="1">
    <source>
        <dbReference type="ARBA" id="ARBA00010206"/>
    </source>
</evidence>
<comment type="caution">
    <text evidence="3">The sequence shown here is derived from an EMBL/GenBank/DDBJ whole genome shotgun (WGS) entry which is preliminary data.</text>
</comment>
<dbReference type="GO" id="GO:0016990">
    <property type="term" value="F:arginine deiminase activity"/>
    <property type="evidence" value="ECO:0007669"/>
    <property type="project" value="InterPro"/>
</dbReference>
<dbReference type="AlphaFoldDB" id="A0A4T9T8Y4"/>
<proteinExistence type="inferred from homology"/>
<organism evidence="3 4">
    <name type="scientific">Parvibacter caecicola</name>
    <dbReference type="NCBI Taxonomy" id="747645"/>
    <lineage>
        <taxon>Bacteria</taxon>
        <taxon>Bacillati</taxon>
        <taxon>Actinomycetota</taxon>
        <taxon>Coriobacteriia</taxon>
        <taxon>Coriobacteriales</taxon>
        <taxon>Coriobacteriaceae</taxon>
        <taxon>Parvibacter</taxon>
    </lineage>
</organism>
<dbReference type="EMBL" id="SSTM01000005">
    <property type="protein sequence ID" value="TJW09931.1"/>
    <property type="molecule type" value="Genomic_DNA"/>
</dbReference>
<dbReference type="Gene3D" id="1.10.3930.10">
    <property type="entry name" value="Arginine deiminase"/>
    <property type="match status" value="1"/>
</dbReference>
<evidence type="ECO:0000313" key="3">
    <source>
        <dbReference type="EMBL" id="TJW09931.1"/>
    </source>
</evidence>
<evidence type="ECO:0000256" key="2">
    <source>
        <dbReference type="ARBA" id="ARBA00022801"/>
    </source>
</evidence>
<dbReference type="PIRSF" id="PIRSF006356">
    <property type="entry name" value="Arg_deiminase"/>
    <property type="match status" value="1"/>
</dbReference>
<dbReference type="PRINTS" id="PR01466">
    <property type="entry name" value="ARGDEIMINASE"/>
</dbReference>
<gene>
    <name evidence="3" type="ORF">E5982_07570</name>
</gene>
<keyword evidence="2" id="KW-0378">Hydrolase</keyword>
<dbReference type="GO" id="GO:0019546">
    <property type="term" value="P:L-arginine deiminase pathway"/>
    <property type="evidence" value="ECO:0007669"/>
    <property type="project" value="TreeGrafter"/>
</dbReference>
<reference evidence="3 4" key="1">
    <citation type="submission" date="2019-04" db="EMBL/GenBank/DDBJ databases">
        <title>Microbes associate with the intestines of laboratory mice.</title>
        <authorList>
            <person name="Navarre W."/>
            <person name="Wong E."/>
            <person name="Huang K.C."/>
            <person name="Tropini C."/>
            <person name="Ng K."/>
            <person name="Yu B."/>
        </authorList>
    </citation>
    <scope>NUCLEOTIDE SEQUENCE [LARGE SCALE GENOMIC DNA]</scope>
    <source>
        <strain evidence="3 4">NM48_B13</strain>
    </source>
</reference>
<dbReference type="InterPro" id="IPR003876">
    <property type="entry name" value="Arg_deiminase"/>
</dbReference>
<evidence type="ECO:0008006" key="5">
    <source>
        <dbReference type="Google" id="ProtNLM"/>
    </source>
</evidence>
<dbReference type="Proteomes" id="UP000309454">
    <property type="component" value="Unassembled WGS sequence"/>
</dbReference>
<dbReference type="PANTHER" id="PTHR47271">
    <property type="entry name" value="ARGININE DEIMINASE"/>
    <property type="match status" value="1"/>
</dbReference>
<evidence type="ECO:0000313" key="4">
    <source>
        <dbReference type="Proteomes" id="UP000309454"/>
    </source>
</evidence>
<name>A0A4T9T8Y4_9ACTN</name>
<dbReference type="SUPFAM" id="SSF55909">
    <property type="entry name" value="Pentein"/>
    <property type="match status" value="1"/>
</dbReference>
<dbReference type="PANTHER" id="PTHR47271:SF2">
    <property type="entry name" value="ARGININE DEIMINASE"/>
    <property type="match status" value="1"/>
</dbReference>
<sequence length="443" mass="49709">MREKATFLVGFRYVCCFPSKVKKEFSVAVDVNSEIGKIRQVIVHRPGVETQRYPHGDFLQVFPLRPGMSSFNLEEAEKEFSEFNQVLRSQAVEVFELTDLLVEALDASPLAREDLISSFLRDASIRGNDLQEAARVVLVAASSNGDLVRRLFSGIRYEETTLDERSAFPLAFLTGNNFDSEDFLLGPLNTAFFVRDPMNVVGEGVTLNRMYWPFRGREVVLYEIIKRYHPLFSGVPQWYDHGGSFYLEGGDVVNIDARTVALGMSSRTEATAIDVLCQRLLWGGRGYQVDDVFVFTVPQEGNRVHLDAYLSRIDYDKFLVDPLLQENASVYRVRRGYAQGDVRVELLTSNISTILGLMVKEVGVRVVEFGNASIGHMQREYENGSLGTLCLSPGNLCVCKENVWTNDALDKVGMTLHPVSIQELTAGFGGPSSLCLPLWREKL</sequence>
<dbReference type="OrthoDB" id="9807502at2"/>
<dbReference type="Pfam" id="PF02274">
    <property type="entry name" value="ADI"/>
    <property type="match status" value="1"/>
</dbReference>
<dbReference type="Gene3D" id="3.75.10.10">
    <property type="entry name" value="L-arginine/glycine Amidinotransferase, Chain A"/>
    <property type="match status" value="1"/>
</dbReference>